<proteinExistence type="predicted"/>
<evidence type="ECO:0000256" key="1">
    <source>
        <dbReference type="SAM" id="Coils"/>
    </source>
</evidence>
<gene>
    <name evidence="2" type="ORF">B296_00027955</name>
</gene>
<dbReference type="AlphaFoldDB" id="A0A426XTX7"/>
<dbReference type="EMBL" id="AMZH03017469">
    <property type="protein sequence ID" value="RRT42958.1"/>
    <property type="molecule type" value="Genomic_DNA"/>
</dbReference>
<accession>A0A426XTX7</accession>
<organism evidence="2 3">
    <name type="scientific">Ensete ventricosum</name>
    <name type="common">Abyssinian banana</name>
    <name type="synonym">Musa ensete</name>
    <dbReference type="NCBI Taxonomy" id="4639"/>
    <lineage>
        <taxon>Eukaryota</taxon>
        <taxon>Viridiplantae</taxon>
        <taxon>Streptophyta</taxon>
        <taxon>Embryophyta</taxon>
        <taxon>Tracheophyta</taxon>
        <taxon>Spermatophyta</taxon>
        <taxon>Magnoliopsida</taxon>
        <taxon>Liliopsida</taxon>
        <taxon>Zingiberales</taxon>
        <taxon>Musaceae</taxon>
        <taxon>Ensete</taxon>
    </lineage>
</organism>
<evidence type="ECO:0000313" key="3">
    <source>
        <dbReference type="Proteomes" id="UP000287651"/>
    </source>
</evidence>
<reference evidence="2 3" key="1">
    <citation type="journal article" date="2014" name="Agronomy (Basel)">
        <title>A Draft Genome Sequence for Ensete ventricosum, the Drought-Tolerant Tree Against Hunger.</title>
        <authorList>
            <person name="Harrison J."/>
            <person name="Moore K.A."/>
            <person name="Paszkiewicz K."/>
            <person name="Jones T."/>
            <person name="Grant M."/>
            <person name="Ambacheew D."/>
            <person name="Muzemil S."/>
            <person name="Studholme D.J."/>
        </authorList>
    </citation>
    <scope>NUCLEOTIDE SEQUENCE [LARGE SCALE GENOMIC DNA]</scope>
</reference>
<evidence type="ECO:0000313" key="2">
    <source>
        <dbReference type="EMBL" id="RRT42958.1"/>
    </source>
</evidence>
<feature type="coiled-coil region" evidence="1">
    <location>
        <begin position="115"/>
        <end position="149"/>
    </location>
</feature>
<comment type="caution">
    <text evidence="2">The sequence shown here is derived from an EMBL/GenBank/DDBJ whole genome shotgun (WGS) entry which is preliminary data.</text>
</comment>
<name>A0A426XTX7_ENSVE</name>
<dbReference type="Proteomes" id="UP000287651">
    <property type="component" value="Unassembled WGS sequence"/>
</dbReference>
<sequence length="203" mass="23588">MVEIASTQFERDAIQWYDLYKTYHRVASWGQFKRELLSRFGPLEYKNINGQLAKIRRTFTLDMLQEENESILEKVCFSKSEEYFDVLCGIELLCLTLSSSCELQKRDVKKPRPGQESLRNRKEAALRQRESAKEEAVAAVEQLRQAESDARALRSMTQRMILSEEEMVCILNIASMLDGVCDSPCDNRITSVCVFHIYRKRLS</sequence>
<evidence type="ECO:0008006" key="4">
    <source>
        <dbReference type="Google" id="ProtNLM"/>
    </source>
</evidence>
<keyword evidence="1" id="KW-0175">Coiled coil</keyword>
<protein>
    <recommendedName>
        <fullName evidence="4">Retrotransposon gag domain-containing protein</fullName>
    </recommendedName>
</protein>